<accession>A0A4R5XQV6</accession>
<dbReference type="InterPro" id="IPR036390">
    <property type="entry name" value="WH_DNA-bd_sf"/>
</dbReference>
<evidence type="ECO:0000256" key="2">
    <source>
        <dbReference type="ARBA" id="ARBA00023015"/>
    </source>
</evidence>
<evidence type="ECO:0000313" key="6">
    <source>
        <dbReference type="EMBL" id="TDL33980.1"/>
    </source>
</evidence>
<evidence type="ECO:0000256" key="1">
    <source>
        <dbReference type="ARBA" id="ARBA00009437"/>
    </source>
</evidence>
<comment type="similarity">
    <text evidence="1">Belongs to the LysR transcriptional regulatory family.</text>
</comment>
<dbReference type="PRINTS" id="PR00039">
    <property type="entry name" value="HTHLYSR"/>
</dbReference>
<dbReference type="PANTHER" id="PTHR30346:SF0">
    <property type="entry name" value="HCA OPERON TRANSCRIPTIONAL ACTIVATOR HCAR"/>
    <property type="match status" value="1"/>
</dbReference>
<evidence type="ECO:0000313" key="7">
    <source>
        <dbReference type="Proteomes" id="UP000294621"/>
    </source>
</evidence>
<dbReference type="FunFam" id="1.10.10.10:FF:000001">
    <property type="entry name" value="LysR family transcriptional regulator"/>
    <property type="match status" value="1"/>
</dbReference>
<evidence type="ECO:0000256" key="4">
    <source>
        <dbReference type="ARBA" id="ARBA00023163"/>
    </source>
</evidence>
<feature type="domain" description="HTH lysR-type" evidence="5">
    <location>
        <begin position="6"/>
        <end position="63"/>
    </location>
</feature>
<dbReference type="Pfam" id="PF03466">
    <property type="entry name" value="LysR_substrate"/>
    <property type="match status" value="1"/>
</dbReference>
<dbReference type="InterPro" id="IPR036388">
    <property type="entry name" value="WH-like_DNA-bd_sf"/>
</dbReference>
<evidence type="ECO:0000256" key="3">
    <source>
        <dbReference type="ARBA" id="ARBA00023125"/>
    </source>
</evidence>
<proteinExistence type="inferred from homology"/>
<keyword evidence="2" id="KW-0805">Transcription regulation</keyword>
<dbReference type="InterPro" id="IPR005119">
    <property type="entry name" value="LysR_subst-bd"/>
</dbReference>
<dbReference type="SUPFAM" id="SSF53850">
    <property type="entry name" value="Periplasmic binding protein-like II"/>
    <property type="match status" value="1"/>
</dbReference>
<dbReference type="AlphaFoldDB" id="A0A4R5XQV6"/>
<protein>
    <submittedName>
        <fullName evidence="6">LysR family transcriptional regulator</fullName>
    </submittedName>
</protein>
<dbReference type="PANTHER" id="PTHR30346">
    <property type="entry name" value="TRANSCRIPTIONAL DUAL REGULATOR HCAR-RELATED"/>
    <property type="match status" value="1"/>
</dbReference>
<dbReference type="EMBL" id="SMZQ01000009">
    <property type="protein sequence ID" value="TDL33980.1"/>
    <property type="molecule type" value="Genomic_DNA"/>
</dbReference>
<dbReference type="OrthoDB" id="3636008at2"/>
<dbReference type="GO" id="GO:0003700">
    <property type="term" value="F:DNA-binding transcription factor activity"/>
    <property type="evidence" value="ECO:0007669"/>
    <property type="project" value="InterPro"/>
</dbReference>
<dbReference type="Gene3D" id="1.10.10.10">
    <property type="entry name" value="Winged helix-like DNA-binding domain superfamily/Winged helix DNA-binding domain"/>
    <property type="match status" value="1"/>
</dbReference>
<sequence>MAVAEPSTIALRAFVAVAEHLHFTRAAQSLHMTTPALSQQVHRLESLLGAPLFVRSSRRVELSVQGTELLPLAKEAIDAVDRIQYWSNKRLEKVLSVGFVHVGAPDRLAGIFTEVPERLDGARLEFRHIDRDTILGALRDGSIDVAFSWGPNWFDGVTTRTLSTAPRAVLFSADTSRDLIRSSHDQISITQLSSKPFLVPASADERYTSWALADPRPDGSRPKRGPRVHNLDEALAMVVTGLGVCLVPEPVAQAIQHPGVFWATVTDIPAVTFNVCTWQRPTSSLGERFARLVSAEFAHDSTEPDVLGDGLPRPAAP</sequence>
<dbReference type="Proteomes" id="UP000294621">
    <property type="component" value="Unassembled WGS sequence"/>
</dbReference>
<dbReference type="GO" id="GO:0032993">
    <property type="term" value="C:protein-DNA complex"/>
    <property type="evidence" value="ECO:0007669"/>
    <property type="project" value="TreeGrafter"/>
</dbReference>
<keyword evidence="3" id="KW-0238">DNA-binding</keyword>
<reference evidence="6 7" key="1">
    <citation type="submission" date="2019-03" db="EMBL/GenBank/DDBJ databases">
        <title>Genome Sequencing and Assembly of Various Microbes Isolated from Partially Reclaimed Soil and Acid Mine Drainage (AMD) Site.</title>
        <authorList>
            <person name="Steinbock B."/>
            <person name="Bechtold R."/>
            <person name="Sevigny J.L."/>
            <person name="Thomas D."/>
            <person name="Cuthill L.R."/>
            <person name="Aveiro Johannsen E.J."/>
            <person name="Thomas K."/>
            <person name="Ghosh A."/>
        </authorList>
    </citation>
    <scope>NUCLEOTIDE SEQUENCE [LARGE SCALE GENOMIC DNA]</scope>
    <source>
        <strain evidence="6 7">S-A1</strain>
    </source>
</reference>
<name>A0A4R5XQV6_9MICC</name>
<dbReference type="SUPFAM" id="SSF46785">
    <property type="entry name" value="Winged helix' DNA-binding domain"/>
    <property type="match status" value="1"/>
</dbReference>
<evidence type="ECO:0000259" key="5">
    <source>
        <dbReference type="PROSITE" id="PS50931"/>
    </source>
</evidence>
<dbReference type="Pfam" id="PF00126">
    <property type="entry name" value="HTH_1"/>
    <property type="match status" value="1"/>
</dbReference>
<keyword evidence="4" id="KW-0804">Transcription</keyword>
<dbReference type="GO" id="GO:0003677">
    <property type="term" value="F:DNA binding"/>
    <property type="evidence" value="ECO:0007669"/>
    <property type="project" value="UniProtKB-KW"/>
</dbReference>
<comment type="caution">
    <text evidence="6">The sequence shown here is derived from an EMBL/GenBank/DDBJ whole genome shotgun (WGS) entry which is preliminary data.</text>
</comment>
<dbReference type="Gene3D" id="3.40.190.10">
    <property type="entry name" value="Periplasmic binding protein-like II"/>
    <property type="match status" value="2"/>
</dbReference>
<gene>
    <name evidence="6" type="ORF">E2R57_15815</name>
</gene>
<dbReference type="InterPro" id="IPR000847">
    <property type="entry name" value="LysR_HTH_N"/>
</dbReference>
<dbReference type="PROSITE" id="PS50931">
    <property type="entry name" value="HTH_LYSR"/>
    <property type="match status" value="1"/>
</dbReference>
<organism evidence="6 7">
    <name type="scientific">Arthrobacter nitrophenolicus</name>
    <dbReference type="NCBI Taxonomy" id="683150"/>
    <lineage>
        <taxon>Bacteria</taxon>
        <taxon>Bacillati</taxon>
        <taxon>Actinomycetota</taxon>
        <taxon>Actinomycetes</taxon>
        <taxon>Micrococcales</taxon>
        <taxon>Micrococcaceae</taxon>
        <taxon>Arthrobacter</taxon>
    </lineage>
</organism>